<sequence>MRRKILYLLCSILVFTNIAFTYAVEADHWVTDELVEFKNFFTTYSKILTKEEAEIIKDSVFDEGKLDEAIATYNWAILVKTTLELDTQKNPQLMDMYIYNLAKGNTITREAAVGGLVKLLTLEYLDGSIGWEEAKATEVLVDLKEISDMQLSLVQMAYIEGLLDSRTITQFRPREELTNAEAVSMLNRVIKKYRHPEGINNNREDLRSNQDHWGFHHIKSYVNTVELTTEELDLIDRMAESYESLNDPISLKNWNALLLTTLGFDINDEVATGYTLGLSDDGCIRRGEAVAGMVKLLHIKNFVIGRDASQEELAKTSKALKDYNEAFDKSKLSIAYVEGLIQGYGDGTFRPNQYLTNGEAFVILNTLANKFLIK</sequence>
<gene>
    <name evidence="4" type="ORF">F8153_09500</name>
</gene>
<evidence type="ECO:0000256" key="1">
    <source>
        <dbReference type="ARBA" id="ARBA00022737"/>
    </source>
</evidence>
<dbReference type="Pfam" id="PF00395">
    <property type="entry name" value="SLH"/>
    <property type="match status" value="1"/>
</dbReference>
<keyword evidence="1" id="KW-0677">Repeat</keyword>
<accession>A0A833HNE9</accession>
<comment type="caution">
    <text evidence="4">The sequence shown here is derived from an EMBL/GenBank/DDBJ whole genome shotgun (WGS) entry which is preliminary data.</text>
</comment>
<organism evidence="4 5">
    <name type="scientific">Alkaliphilus serpentinus</name>
    <dbReference type="NCBI Taxonomy" id="1482731"/>
    <lineage>
        <taxon>Bacteria</taxon>
        <taxon>Bacillati</taxon>
        <taxon>Bacillota</taxon>
        <taxon>Clostridia</taxon>
        <taxon>Peptostreptococcales</taxon>
        <taxon>Natronincolaceae</taxon>
        <taxon>Alkaliphilus</taxon>
    </lineage>
</organism>
<feature type="chain" id="PRO_5038734814" evidence="2">
    <location>
        <begin position="24"/>
        <end position="374"/>
    </location>
</feature>
<name>A0A833HNE9_9FIRM</name>
<keyword evidence="2" id="KW-0732">Signal</keyword>
<dbReference type="OrthoDB" id="174569at2"/>
<proteinExistence type="predicted"/>
<feature type="signal peptide" evidence="2">
    <location>
        <begin position="1"/>
        <end position="23"/>
    </location>
</feature>
<keyword evidence="5" id="KW-1185">Reference proteome</keyword>
<reference evidence="4 5" key="1">
    <citation type="submission" date="2019-10" db="EMBL/GenBank/DDBJ databases">
        <title>Alkaliphilus serpentinus sp. nov. and Alkaliphilus pronyensis sp. nov., two novel anaerobic alkaliphilic species isolated from the serpentinized-hosted hydrothermal field of the Prony Bay (New Caledonia).</title>
        <authorList>
            <person name="Postec A."/>
        </authorList>
    </citation>
    <scope>NUCLEOTIDE SEQUENCE [LARGE SCALE GENOMIC DNA]</scope>
    <source>
        <strain evidence="4 5">LacT</strain>
    </source>
</reference>
<protein>
    <submittedName>
        <fullName evidence="4">S-layer homology domain-containing protein</fullName>
    </submittedName>
</protein>
<evidence type="ECO:0000313" key="5">
    <source>
        <dbReference type="Proteomes" id="UP000465601"/>
    </source>
</evidence>
<evidence type="ECO:0000256" key="2">
    <source>
        <dbReference type="SAM" id="SignalP"/>
    </source>
</evidence>
<dbReference type="EMBL" id="WBZB01000033">
    <property type="protein sequence ID" value="KAB3529326.1"/>
    <property type="molecule type" value="Genomic_DNA"/>
</dbReference>
<dbReference type="RefSeq" id="WP_151866117.1">
    <property type="nucleotide sequence ID" value="NZ_WBZB01000033.1"/>
</dbReference>
<evidence type="ECO:0000313" key="4">
    <source>
        <dbReference type="EMBL" id="KAB3529326.1"/>
    </source>
</evidence>
<dbReference type="PROSITE" id="PS51272">
    <property type="entry name" value="SLH"/>
    <property type="match status" value="1"/>
</dbReference>
<feature type="domain" description="SLH" evidence="3">
    <location>
        <begin position="315"/>
        <end position="374"/>
    </location>
</feature>
<evidence type="ECO:0000259" key="3">
    <source>
        <dbReference type="PROSITE" id="PS51272"/>
    </source>
</evidence>
<dbReference type="InterPro" id="IPR001119">
    <property type="entry name" value="SLH_dom"/>
</dbReference>
<dbReference type="Proteomes" id="UP000465601">
    <property type="component" value="Unassembled WGS sequence"/>
</dbReference>
<dbReference type="AlphaFoldDB" id="A0A833HNE9"/>